<evidence type="ECO:0000256" key="15">
    <source>
        <dbReference type="PIRSR" id="PIRSR600269-50"/>
    </source>
</evidence>
<dbReference type="InterPro" id="IPR000225">
    <property type="entry name" value="Armadillo"/>
</dbReference>
<dbReference type="PANTHER" id="PTHR10638:SF80">
    <property type="entry name" value="AMINE OXIDASE"/>
    <property type="match status" value="1"/>
</dbReference>
<dbReference type="EC" id="1.4.3.-" evidence="18"/>
<organism evidence="24 25">
    <name type="scientific">Gossypium tomentosum</name>
    <name type="common">Hawaiian cotton</name>
    <name type="synonym">Gossypium sandvicense</name>
    <dbReference type="NCBI Taxonomy" id="34277"/>
    <lineage>
        <taxon>Eukaryota</taxon>
        <taxon>Viridiplantae</taxon>
        <taxon>Streptophyta</taxon>
        <taxon>Embryophyta</taxon>
        <taxon>Tracheophyta</taxon>
        <taxon>Spermatophyta</taxon>
        <taxon>Magnoliopsida</taxon>
        <taxon>eudicotyledons</taxon>
        <taxon>Gunneridae</taxon>
        <taxon>Pentapetalae</taxon>
        <taxon>rosids</taxon>
        <taxon>malvids</taxon>
        <taxon>Malvales</taxon>
        <taxon>Malvaceae</taxon>
        <taxon>Malvoideae</taxon>
        <taxon>Gossypium</taxon>
    </lineage>
</organism>
<dbReference type="Gene3D" id="2.70.98.20">
    <property type="entry name" value="Copper amine oxidase, catalytic domain"/>
    <property type="match status" value="1"/>
</dbReference>
<evidence type="ECO:0000256" key="14">
    <source>
        <dbReference type="ARBA" id="ARBA00051381"/>
    </source>
</evidence>
<comment type="similarity">
    <text evidence="4 18">Belongs to the copper/topaquinone oxidase family.</text>
</comment>
<dbReference type="InterPro" id="IPR056694">
    <property type="entry name" value="DUF7792"/>
</dbReference>
<dbReference type="InterPro" id="IPR011989">
    <property type="entry name" value="ARM-like"/>
</dbReference>
<feature type="domain" description="DUF7792" evidence="23">
    <location>
        <begin position="772"/>
        <end position="890"/>
    </location>
</feature>
<dbReference type="InterPro" id="IPR015798">
    <property type="entry name" value="Cu_amine_oxidase_C"/>
</dbReference>
<evidence type="ECO:0000256" key="2">
    <source>
        <dbReference type="ARBA" id="ARBA00001947"/>
    </source>
</evidence>
<feature type="domain" description="Copper amine oxidase catalytic" evidence="20">
    <location>
        <begin position="322"/>
        <end position="489"/>
    </location>
</feature>
<comment type="subcellular location">
    <subcellularLocation>
        <location evidence="3">Peroxisome</location>
    </subcellularLocation>
</comment>
<dbReference type="SMART" id="SM00185">
    <property type="entry name" value="ARM"/>
    <property type="match status" value="4"/>
</dbReference>
<dbReference type="Gene3D" id="3.10.450.40">
    <property type="match status" value="2"/>
</dbReference>
<dbReference type="PANTHER" id="PTHR10638">
    <property type="entry name" value="COPPER AMINE OXIDASE"/>
    <property type="match status" value="1"/>
</dbReference>
<dbReference type="InterPro" id="IPR015802">
    <property type="entry name" value="Cu_amine_oxidase_N3"/>
</dbReference>
<dbReference type="Pfam" id="PF01179">
    <property type="entry name" value="Cu_amine_oxid"/>
    <property type="match status" value="2"/>
</dbReference>
<evidence type="ECO:0000256" key="5">
    <source>
        <dbReference type="ARBA" id="ARBA00011738"/>
    </source>
</evidence>
<evidence type="ECO:0000256" key="12">
    <source>
        <dbReference type="ARBA" id="ARBA00023157"/>
    </source>
</evidence>
<keyword evidence="11" id="KW-0576">Peroxisome</keyword>
<dbReference type="FunFam" id="3.10.450.40:FF:000002">
    <property type="entry name" value="Amine oxidase"/>
    <property type="match status" value="1"/>
</dbReference>
<keyword evidence="9 18" id="KW-0560">Oxidoreductase</keyword>
<evidence type="ECO:0000256" key="10">
    <source>
        <dbReference type="ARBA" id="ARBA00023008"/>
    </source>
</evidence>
<evidence type="ECO:0000256" key="9">
    <source>
        <dbReference type="ARBA" id="ARBA00023002"/>
    </source>
</evidence>
<dbReference type="GO" id="GO:0007166">
    <property type="term" value="P:cell surface receptor signaling pathway"/>
    <property type="evidence" value="ECO:0007669"/>
    <property type="project" value="InterPro"/>
</dbReference>
<feature type="modified residue" description="2',4',5'-topaquinone" evidence="16">
    <location>
        <position position="478"/>
    </location>
</feature>
<feature type="compositionally biased region" description="Polar residues" evidence="19">
    <location>
        <begin position="1"/>
        <end position="15"/>
    </location>
</feature>
<dbReference type="InterPro" id="IPR016182">
    <property type="entry name" value="Cu_amine_oxidase_N-reg"/>
</dbReference>
<protein>
    <recommendedName>
        <fullName evidence="18">Amine oxidase</fullName>
        <ecNumber evidence="18">1.4.3.-</ecNumber>
    </recommendedName>
</protein>
<dbReference type="SUPFAM" id="SSF49998">
    <property type="entry name" value="Amine oxidase catalytic domain"/>
    <property type="match status" value="2"/>
</dbReference>
<dbReference type="Pfam" id="PF00514">
    <property type="entry name" value="Arm"/>
    <property type="match status" value="1"/>
</dbReference>
<proteinExistence type="inferred from homology"/>
<evidence type="ECO:0000259" key="23">
    <source>
        <dbReference type="Pfam" id="PF25055"/>
    </source>
</evidence>
<feature type="active site" description="Schiff-base intermediate with substrate; via topaquinone" evidence="15">
    <location>
        <position position="478"/>
    </location>
</feature>
<feature type="region of interest" description="Disordered" evidence="19">
    <location>
        <begin position="1"/>
        <end position="36"/>
    </location>
</feature>
<evidence type="ECO:0000256" key="17">
    <source>
        <dbReference type="PROSITE-ProRule" id="PRU00259"/>
    </source>
</evidence>
<keyword evidence="8 15" id="KW-0801">TPQ</keyword>
<keyword evidence="13" id="KW-0464">Manganese</keyword>
<keyword evidence="6 18" id="KW-0479">Metal-binding</keyword>
<evidence type="ECO:0000256" key="6">
    <source>
        <dbReference type="ARBA" id="ARBA00022723"/>
    </source>
</evidence>
<keyword evidence="25" id="KW-1185">Reference proteome</keyword>
<evidence type="ECO:0000256" key="8">
    <source>
        <dbReference type="ARBA" id="ARBA00022772"/>
    </source>
</evidence>
<dbReference type="Gene3D" id="1.25.10.10">
    <property type="entry name" value="Leucine-rich Repeat Variant"/>
    <property type="match status" value="2"/>
</dbReference>
<dbReference type="InterPro" id="IPR015800">
    <property type="entry name" value="Cu_amine_oxidase_N2"/>
</dbReference>
<dbReference type="GO" id="GO:0009308">
    <property type="term" value="P:amine metabolic process"/>
    <property type="evidence" value="ECO:0007669"/>
    <property type="project" value="UniProtKB-UniRule"/>
</dbReference>
<dbReference type="InterPro" id="IPR036460">
    <property type="entry name" value="Cu_amine_oxidase_C_sf"/>
</dbReference>
<feature type="active site" description="Proton acceptor" evidence="15">
    <location>
        <position position="394"/>
    </location>
</feature>
<evidence type="ECO:0000256" key="19">
    <source>
        <dbReference type="SAM" id="MobiDB-lite"/>
    </source>
</evidence>
<dbReference type="FunFam" id="2.70.98.20:FF:000001">
    <property type="entry name" value="Amine oxidase"/>
    <property type="match status" value="1"/>
</dbReference>
<dbReference type="Pfam" id="PF02727">
    <property type="entry name" value="Cu_amine_oxidN2"/>
    <property type="match status" value="1"/>
</dbReference>
<evidence type="ECO:0000313" key="25">
    <source>
        <dbReference type="Proteomes" id="UP000322667"/>
    </source>
</evidence>
<comment type="PTM">
    <text evidence="16 18">Topaquinone (TPQ) is generated by copper-dependent autoxidation of a specific tyrosyl residue.</text>
</comment>
<evidence type="ECO:0000256" key="7">
    <source>
        <dbReference type="ARBA" id="ARBA00022737"/>
    </source>
</evidence>
<feature type="repeat" description="ARM" evidence="17">
    <location>
        <begin position="958"/>
        <end position="1001"/>
    </location>
</feature>
<feature type="domain" description="Copper amine oxidase N3-terminal" evidence="22">
    <location>
        <begin position="203"/>
        <end position="306"/>
    </location>
</feature>
<dbReference type="PROSITE" id="PS50176">
    <property type="entry name" value="ARM_REPEAT"/>
    <property type="match status" value="1"/>
</dbReference>
<keyword evidence="10 18" id="KW-0186">Copper</keyword>
<accession>A0A5D2RUP4</accession>
<evidence type="ECO:0000313" key="24">
    <source>
        <dbReference type="EMBL" id="TYI43748.1"/>
    </source>
</evidence>
<reference evidence="24 25" key="1">
    <citation type="submission" date="2019-07" db="EMBL/GenBank/DDBJ databases">
        <title>WGS assembly of Gossypium tomentosum.</title>
        <authorList>
            <person name="Chen Z.J."/>
            <person name="Sreedasyam A."/>
            <person name="Ando A."/>
            <person name="Song Q."/>
            <person name="De L."/>
            <person name="Hulse-Kemp A."/>
            <person name="Ding M."/>
            <person name="Ye W."/>
            <person name="Kirkbride R."/>
            <person name="Jenkins J."/>
            <person name="Plott C."/>
            <person name="Lovell J."/>
            <person name="Lin Y.-M."/>
            <person name="Vaughn R."/>
            <person name="Liu B."/>
            <person name="Li W."/>
            <person name="Simpson S."/>
            <person name="Scheffler B."/>
            <person name="Saski C."/>
            <person name="Grover C."/>
            <person name="Hu G."/>
            <person name="Conover J."/>
            <person name="Carlson J."/>
            <person name="Shu S."/>
            <person name="Boston L."/>
            <person name="Williams M."/>
            <person name="Peterson D."/>
            <person name="Mcgee K."/>
            <person name="Jones D."/>
            <person name="Wendel J."/>
            <person name="Stelly D."/>
            <person name="Grimwood J."/>
            <person name="Schmutz J."/>
        </authorList>
    </citation>
    <scope>NUCLEOTIDE SEQUENCE [LARGE SCALE GENOMIC DNA]</scope>
    <source>
        <strain evidence="24">7179.01</strain>
    </source>
</reference>
<evidence type="ECO:0000256" key="3">
    <source>
        <dbReference type="ARBA" id="ARBA00004275"/>
    </source>
</evidence>
<evidence type="ECO:0000256" key="16">
    <source>
        <dbReference type="PIRSR" id="PIRSR600269-51"/>
    </source>
</evidence>
<dbReference type="GO" id="GO:0009753">
    <property type="term" value="P:response to jasmonic acid"/>
    <property type="evidence" value="ECO:0007669"/>
    <property type="project" value="UniProtKB-ARBA"/>
</dbReference>
<dbReference type="Pfam" id="PF25055">
    <property type="entry name" value="DUF7792"/>
    <property type="match status" value="1"/>
</dbReference>
<comment type="cofactor">
    <cofactor evidence="18">
        <name>Cu cation</name>
        <dbReference type="ChEBI" id="CHEBI:23378"/>
    </cofactor>
    <text evidence="18">Contains 1 topaquinone per subunit.</text>
</comment>
<keyword evidence="7" id="KW-0677">Repeat</keyword>
<dbReference type="GO" id="GO:0048038">
    <property type="term" value="F:quinone binding"/>
    <property type="evidence" value="ECO:0007669"/>
    <property type="project" value="InterPro"/>
</dbReference>
<comment type="cofactor">
    <cofactor evidence="1">
        <name>Cu cation</name>
        <dbReference type="ChEBI" id="CHEBI:23378"/>
    </cofactor>
</comment>
<dbReference type="GO" id="GO:0008131">
    <property type="term" value="F:primary methylamine oxidase activity"/>
    <property type="evidence" value="ECO:0007669"/>
    <property type="project" value="UniProtKB-EC"/>
</dbReference>
<dbReference type="SUPFAM" id="SSF54416">
    <property type="entry name" value="Amine oxidase N-terminal region"/>
    <property type="match status" value="2"/>
</dbReference>
<dbReference type="Pfam" id="PF02728">
    <property type="entry name" value="Cu_amine_oxidN3"/>
    <property type="match status" value="1"/>
</dbReference>
<comment type="cofactor">
    <cofactor evidence="2">
        <name>Zn(2+)</name>
        <dbReference type="ChEBI" id="CHEBI:29105"/>
    </cofactor>
</comment>
<comment type="catalytic activity">
    <reaction evidence="14">
        <text>a primary methyl amine + O2 + H2O = an aldehyde + H2O2 + NH4(+)</text>
        <dbReference type="Rhea" id="RHEA:16153"/>
        <dbReference type="ChEBI" id="CHEBI:15377"/>
        <dbReference type="ChEBI" id="CHEBI:15379"/>
        <dbReference type="ChEBI" id="CHEBI:16240"/>
        <dbReference type="ChEBI" id="CHEBI:17478"/>
        <dbReference type="ChEBI" id="CHEBI:28938"/>
        <dbReference type="ChEBI" id="CHEBI:228804"/>
        <dbReference type="EC" id="1.4.3.21"/>
    </reaction>
    <physiologicalReaction direction="left-to-right" evidence="14">
        <dbReference type="Rhea" id="RHEA:16154"/>
    </physiologicalReaction>
</comment>
<keyword evidence="12" id="KW-1015">Disulfide bond</keyword>
<dbReference type="GO" id="GO:0005777">
    <property type="term" value="C:peroxisome"/>
    <property type="evidence" value="ECO:0007669"/>
    <property type="project" value="UniProtKB-SubCell"/>
</dbReference>
<evidence type="ECO:0000256" key="11">
    <source>
        <dbReference type="ARBA" id="ARBA00023140"/>
    </source>
</evidence>
<name>A0A5D2RUP4_GOSTO</name>
<evidence type="ECO:0000256" key="18">
    <source>
        <dbReference type="RuleBase" id="RU000672"/>
    </source>
</evidence>
<dbReference type="InterPro" id="IPR016024">
    <property type="entry name" value="ARM-type_fold"/>
</dbReference>
<feature type="domain" description="Copper amine oxidase catalytic" evidence="20">
    <location>
        <begin position="515"/>
        <end position="757"/>
    </location>
</feature>
<dbReference type="GO" id="GO:0005507">
    <property type="term" value="F:copper ion binding"/>
    <property type="evidence" value="ECO:0007669"/>
    <property type="project" value="InterPro"/>
</dbReference>
<dbReference type="Proteomes" id="UP000322667">
    <property type="component" value="Chromosome A01"/>
</dbReference>
<evidence type="ECO:0000256" key="13">
    <source>
        <dbReference type="ARBA" id="ARBA00023211"/>
    </source>
</evidence>
<feature type="domain" description="Copper amine oxidase N2-terminal" evidence="21">
    <location>
        <begin position="78"/>
        <end position="167"/>
    </location>
</feature>
<evidence type="ECO:0000259" key="21">
    <source>
        <dbReference type="Pfam" id="PF02727"/>
    </source>
</evidence>
<sequence length="1379" mass="153747">MASTQEKATHKNNTPSSSSSSAQVLQNWSLAAPSEDPIPKAASMAALIRPAETIADPPATKTTTSKGISIMPRAQTSHPLDPLSAAEISVAVATVRAAGATPEVRDSMRFIEVVLVEPDKHVVALADAYFFPPFQPSLLPRTKGGPVIPSKLPPRKARLVVYNKRSNETSIWIVELSEVHAATRGGHHRGKVISSKVVSNVQPPMDAMEYAECEAVVKDFPPFREAMKKRGIEDLDLVMVDPWCAGYHTNADAPSRRLAKPLIFCRTESDCPMENGYARPVEGIHVLVDMQNMVVIEFEDRKLVPLPPADPLRNYTAGETRGGPSFRINGNFIAWQKWNFRIGFTPREGLVIYSVAYIDGSRGRRPVAHRLSFVEMVVPYGDPNDPHYRKNTFDAGEDGLGKNAHSLKKGCDCLGYIKYFDAHFTNFTGGVETIENCVCLHEEDHGILWKHQDWRTGLAEVRRSRRLTVSFICTVANYEYGFFWHFYQASWCLPRFYLPLACFVDGKSRNIKSFLFKFQLQDGKIEAEVKLTGILSLGALQPGETRKYGTTIAPGLYAPVHQHFFVARMDMAVDCKPGEAFNQVVEVNLKVEEPGKNNVHNNAFYAEEQLLRSELQAMRDCNPLTARHWIVRNTRNVNRTGQLTGFKLVPGSNCLPLAGSEAKFLRRAAFLKHNLWVTPYAHDEMYPGGEFPNQNPRVGEGLATWVKQNRSLEEADVVLWYVFGVIHIPRLEDWPVMPVDRIGFMLMPHGFFNCSPAVDVPPSTTDLERIEDDLSYPILLAERVRSAADEAESFKADCWEVGKQVDRLSQILRTLVRFTTSVQSLYERPIRRVIAEVSKNLERALTLVQKCKRHSILSLVVRITSAADFRKVLNLLDASVGDMKWLMGVLDAENNGSASGTFLSLPPIASNDPIISWVWSCIATVQMGQLTDRIEAANNLASLAQDNDRNKKIAVEEGGVPPLLKLLKESSSMEAQIAAANALLVLANEPERVRSIVEEMGVPIVVQVLRDSPMKVQIPVAKLIARMAEYDPVAQEDFARENVIRPLVTLLSFETFVDDSGTLLGKQSIHSIVQINKEMEKNSWTSSNSRNYSYGPYANSYSNLHVDGSTRGGNYRKERENENPEVKIQLKINCAEALWMLAKGSASNSRRITETKGLLCLAKLVEKEQGELQYNSLMTIMEITAAAEWHSDLRRAAFKMNSSAAKAVIDQLLRVIKELDSPTLQIPAIRSIGSLARTFPARETRVICPLVTQLGNNNQEVAMEAAIALGKFASPDNFLSMDHCKSIIEFNGVPPLMRLLTCGEKTQLHAVVLLCYLAIHAGDHKALEQARVLTAIEGADRTMFAQHPDLKDLVSRAIYQLNLYHTHTGVHPQRQLYAP</sequence>
<comment type="subunit">
    <text evidence="5">Homodimer.</text>
</comment>
<dbReference type="InterPro" id="IPR036537">
    <property type="entry name" value="Adaptor_Cbl_N_dom_sf"/>
</dbReference>
<dbReference type="InterPro" id="IPR000269">
    <property type="entry name" value="Cu_amine_oxidase"/>
</dbReference>
<evidence type="ECO:0000259" key="22">
    <source>
        <dbReference type="Pfam" id="PF02728"/>
    </source>
</evidence>
<evidence type="ECO:0000259" key="20">
    <source>
        <dbReference type="Pfam" id="PF01179"/>
    </source>
</evidence>
<dbReference type="Gene3D" id="1.20.930.20">
    <property type="entry name" value="Adaptor protein Cbl, N-terminal domain"/>
    <property type="match status" value="1"/>
</dbReference>
<gene>
    <name evidence="24" type="ORF">ES332_A01G189800v1</name>
</gene>
<dbReference type="FunFam" id="3.10.450.40:FF:000004">
    <property type="entry name" value="Amine oxidase"/>
    <property type="match status" value="1"/>
</dbReference>
<evidence type="ECO:0000256" key="4">
    <source>
        <dbReference type="ARBA" id="ARBA00007983"/>
    </source>
</evidence>
<dbReference type="SUPFAM" id="SSF48371">
    <property type="entry name" value="ARM repeat"/>
    <property type="match status" value="1"/>
</dbReference>
<evidence type="ECO:0000256" key="1">
    <source>
        <dbReference type="ARBA" id="ARBA00001935"/>
    </source>
</evidence>
<dbReference type="EMBL" id="CM017610">
    <property type="protein sequence ID" value="TYI43748.1"/>
    <property type="molecule type" value="Genomic_DNA"/>
</dbReference>